<accession>A0A4V3TV62</accession>
<dbReference type="InterPro" id="IPR014965">
    <property type="entry name" value="Amino_acid_metab_prot_put"/>
</dbReference>
<evidence type="ECO:0000313" key="2">
    <source>
        <dbReference type="Proteomes" id="UP000310506"/>
    </source>
</evidence>
<dbReference type="Proteomes" id="UP000310506">
    <property type="component" value="Unassembled WGS sequence"/>
</dbReference>
<keyword evidence="2" id="KW-1185">Reference proteome</keyword>
<name>A0A4V3TV62_9ENTE</name>
<dbReference type="RefSeq" id="WP_136136372.1">
    <property type="nucleotide sequence ID" value="NZ_SDGV01000010.1"/>
</dbReference>
<sequence>MSFFDTTTVEGCPVKYKVGSNARGYSFKDYGFKETASGNFQLARPLDLNPQMKQSPKLKITIAKDLKTLKMSITTANGMKALNIFKGDNQTEKQEQFYFLMDDLIKENCLEKAE</sequence>
<dbReference type="AlphaFoldDB" id="A0A4V3TV62"/>
<protein>
    <submittedName>
        <fullName evidence="1">Cysteine desulfurase</fullName>
    </submittedName>
</protein>
<reference evidence="1 2" key="1">
    <citation type="submission" date="2019-01" db="EMBL/GenBank/DDBJ databases">
        <title>Vagococcus silagei sp. nov. isolated from brewer's grain.</title>
        <authorList>
            <person name="Guu J.-R."/>
        </authorList>
    </citation>
    <scope>NUCLEOTIDE SEQUENCE [LARGE SCALE GENOMIC DNA]</scope>
    <source>
        <strain evidence="1 2">2B-2</strain>
    </source>
</reference>
<proteinExistence type="predicted"/>
<dbReference type="SUPFAM" id="SSF160800">
    <property type="entry name" value="Lp2179-like"/>
    <property type="match status" value="1"/>
</dbReference>
<dbReference type="InterPro" id="IPR035942">
    <property type="entry name" value="Lp2179-like_sf"/>
</dbReference>
<dbReference type="Pfam" id="PF08866">
    <property type="entry name" value="DUF1831"/>
    <property type="match status" value="1"/>
</dbReference>
<dbReference type="OrthoDB" id="2166222at2"/>
<organism evidence="1 2">
    <name type="scientific">Vagococcus silagei</name>
    <dbReference type="NCBI Taxonomy" id="2508885"/>
    <lineage>
        <taxon>Bacteria</taxon>
        <taxon>Bacillati</taxon>
        <taxon>Bacillota</taxon>
        <taxon>Bacilli</taxon>
        <taxon>Lactobacillales</taxon>
        <taxon>Enterococcaceae</taxon>
        <taxon>Vagococcus</taxon>
    </lineage>
</organism>
<dbReference type="EMBL" id="SDGV01000010">
    <property type="protein sequence ID" value="THB61599.1"/>
    <property type="molecule type" value="Genomic_DNA"/>
</dbReference>
<comment type="caution">
    <text evidence="1">The sequence shown here is derived from an EMBL/GenBank/DDBJ whole genome shotgun (WGS) entry which is preliminary data.</text>
</comment>
<evidence type="ECO:0000313" key="1">
    <source>
        <dbReference type="EMBL" id="THB61599.1"/>
    </source>
</evidence>
<gene>
    <name evidence="1" type="ORF">ESZ54_03870</name>
</gene>
<dbReference type="Gene3D" id="3.30.1820.10">
    <property type="entry name" value="Lp2179-like"/>
    <property type="match status" value="1"/>
</dbReference>